<protein>
    <submittedName>
        <fullName evidence="7">5-carboxymethyl-2-hydroxymuconate semialdehyde dehydrogenase</fullName>
    </submittedName>
</protein>
<dbReference type="InterPro" id="IPR016161">
    <property type="entry name" value="Ald_DH/histidinol_DH"/>
</dbReference>
<name>A0A563E404_9MICO</name>
<keyword evidence="2 5" id="KW-0560">Oxidoreductase</keyword>
<dbReference type="AlphaFoldDB" id="A0A563E404"/>
<accession>A0A563E404</accession>
<dbReference type="Gene3D" id="3.40.605.10">
    <property type="entry name" value="Aldehyde Dehydrogenase, Chain A, domain 1"/>
    <property type="match status" value="1"/>
</dbReference>
<feature type="domain" description="Aldehyde dehydrogenase" evidence="6">
    <location>
        <begin position="32"/>
        <end position="490"/>
    </location>
</feature>
<evidence type="ECO:0000259" key="6">
    <source>
        <dbReference type="Pfam" id="PF00171"/>
    </source>
</evidence>
<dbReference type="InterPro" id="IPR015590">
    <property type="entry name" value="Aldehyde_DH_dom"/>
</dbReference>
<dbReference type="InterPro" id="IPR011985">
    <property type="entry name" value="DH_HpaE"/>
</dbReference>
<dbReference type="FunFam" id="3.40.309.10:FF:000012">
    <property type="entry name" value="Betaine aldehyde dehydrogenase"/>
    <property type="match status" value="1"/>
</dbReference>
<evidence type="ECO:0000256" key="5">
    <source>
        <dbReference type="RuleBase" id="RU003345"/>
    </source>
</evidence>
<keyword evidence="3" id="KW-0520">NAD</keyword>
<dbReference type="SUPFAM" id="SSF53720">
    <property type="entry name" value="ALDH-like"/>
    <property type="match status" value="1"/>
</dbReference>
<evidence type="ECO:0000256" key="1">
    <source>
        <dbReference type="ARBA" id="ARBA00009986"/>
    </source>
</evidence>
<dbReference type="PANTHER" id="PTHR43720">
    <property type="entry name" value="2-AMINOMUCONIC SEMIALDEHYDE DEHYDROGENASE"/>
    <property type="match status" value="1"/>
</dbReference>
<comment type="similarity">
    <text evidence="1 5">Belongs to the aldehyde dehydrogenase family.</text>
</comment>
<evidence type="ECO:0000313" key="8">
    <source>
        <dbReference type="Proteomes" id="UP000320244"/>
    </source>
</evidence>
<organism evidence="7 8">
    <name type="scientific">Leekyejoonella antrihumi</name>
    <dbReference type="NCBI Taxonomy" id="1660198"/>
    <lineage>
        <taxon>Bacteria</taxon>
        <taxon>Bacillati</taxon>
        <taxon>Actinomycetota</taxon>
        <taxon>Actinomycetes</taxon>
        <taxon>Micrococcales</taxon>
        <taxon>Dermacoccaceae</taxon>
        <taxon>Leekyejoonella</taxon>
    </lineage>
</organism>
<comment type="caution">
    <text evidence="7">The sequence shown here is derived from an EMBL/GenBank/DDBJ whole genome shotgun (WGS) entry which is preliminary data.</text>
</comment>
<dbReference type="PROSITE" id="PS00687">
    <property type="entry name" value="ALDEHYDE_DEHYDR_GLU"/>
    <property type="match status" value="1"/>
</dbReference>
<sequence length="506" mass="54792">MTDTSPAATSHRVPADLPNHIQHYVDGKFIDSVDGATFEVLDPVSNKTYLQAAAGKRADIDKAVAAAQRAFREGPWPRMLPRERSRVLHRVADIVASRDSRLAELESYDSGLPITQALGQAKRAAENFRFFADLIVAQADDTYKVPGRQINYVNRKPIGVAGLITPWNTPFMLESWKLGPALATGNTVVLKPAEFTPLSASLWAGIFEEAGLPQGVFNLINGLGEEAGDALVKHPGVPLISFTGESTTGQLIFANAAPFLKGLSMELGGKSPAVVFADADLDAAIDATVFGVFSLNGERCTAGSRILVQHDIYDEFVRRYAEQAKRVVVGYPHDPATEVGALVHPEHYEKVMSYVEIGKTEGRLVAGGGRPEGFETGNFIAPTVFADVPPEARIFQEEIFGPIVAITPFDTDEEALKLANNTKYGLAAYIWTNDLKRAHNFAQSVEAGMVWLNSNNVRDLRTPFGGVKASGLGHEGGYRSIDFYTDQQAVHITLGTAHNPSFGKEA</sequence>
<proteinExistence type="inferred from homology"/>
<dbReference type="Pfam" id="PF00171">
    <property type="entry name" value="Aldedh"/>
    <property type="match status" value="1"/>
</dbReference>
<evidence type="ECO:0000256" key="3">
    <source>
        <dbReference type="ARBA" id="ARBA00023027"/>
    </source>
</evidence>
<dbReference type="Proteomes" id="UP000320244">
    <property type="component" value="Unassembled WGS sequence"/>
</dbReference>
<dbReference type="PANTHER" id="PTHR43720:SF2">
    <property type="entry name" value="2-AMINOMUCONIC SEMIALDEHYDE DEHYDROGENASE"/>
    <property type="match status" value="1"/>
</dbReference>
<dbReference type="NCBIfam" id="TIGR02299">
    <property type="entry name" value="HpaE"/>
    <property type="match status" value="1"/>
</dbReference>
<evidence type="ECO:0000256" key="2">
    <source>
        <dbReference type="ARBA" id="ARBA00023002"/>
    </source>
</evidence>
<dbReference type="InterPro" id="IPR016162">
    <property type="entry name" value="Ald_DH_N"/>
</dbReference>
<gene>
    <name evidence="7" type="primary">hpaE</name>
    <name evidence="7" type="ORF">FGL98_09045</name>
</gene>
<feature type="active site" evidence="4">
    <location>
        <position position="266"/>
    </location>
</feature>
<dbReference type="FunFam" id="3.40.605.10:FF:000007">
    <property type="entry name" value="NAD/NADP-dependent betaine aldehyde dehydrogenase"/>
    <property type="match status" value="1"/>
</dbReference>
<keyword evidence="8" id="KW-1185">Reference proteome</keyword>
<dbReference type="GO" id="GO:0018480">
    <property type="term" value="F:5-carboxymethyl-2-hydroxymuconic-semialdehyde dehydrogenase activity"/>
    <property type="evidence" value="ECO:0007669"/>
    <property type="project" value="InterPro"/>
</dbReference>
<evidence type="ECO:0000313" key="7">
    <source>
        <dbReference type="EMBL" id="TWP36604.1"/>
    </source>
</evidence>
<dbReference type="InterPro" id="IPR029510">
    <property type="entry name" value="Ald_DH_CS_GLU"/>
</dbReference>
<dbReference type="InterPro" id="IPR016160">
    <property type="entry name" value="Ald_DH_CS_CYS"/>
</dbReference>
<dbReference type="Gene3D" id="3.40.309.10">
    <property type="entry name" value="Aldehyde Dehydrogenase, Chain A, domain 2"/>
    <property type="match status" value="1"/>
</dbReference>
<dbReference type="OrthoDB" id="6882680at2"/>
<reference evidence="7 8" key="2">
    <citation type="submission" date="2019-08" db="EMBL/GenBank/DDBJ databases">
        <title>Jejuicoccus antrihumi gen. nov., sp. nov., a new member of the family Dermacoccaceae isolated from a cave.</title>
        <authorList>
            <person name="Schumann P."/>
            <person name="Kim I.S."/>
        </authorList>
    </citation>
    <scope>NUCLEOTIDE SEQUENCE [LARGE SCALE GENOMIC DNA]</scope>
    <source>
        <strain evidence="7 8">C5-26</strain>
    </source>
</reference>
<reference evidence="7 8" key="1">
    <citation type="submission" date="2019-05" db="EMBL/GenBank/DDBJ databases">
        <authorList>
            <person name="Lee S.D."/>
        </authorList>
    </citation>
    <scope>NUCLEOTIDE SEQUENCE [LARGE SCALE GENOMIC DNA]</scope>
    <source>
        <strain evidence="7 8">C5-26</strain>
    </source>
</reference>
<dbReference type="InterPro" id="IPR016163">
    <property type="entry name" value="Ald_DH_C"/>
</dbReference>
<evidence type="ECO:0000256" key="4">
    <source>
        <dbReference type="PROSITE-ProRule" id="PRU10007"/>
    </source>
</evidence>
<dbReference type="RefSeq" id="WP_146316445.1">
    <property type="nucleotide sequence ID" value="NZ_VCQV01000010.1"/>
</dbReference>
<dbReference type="EMBL" id="VCQV01000010">
    <property type="protein sequence ID" value="TWP36604.1"/>
    <property type="molecule type" value="Genomic_DNA"/>
</dbReference>
<dbReference type="PROSITE" id="PS00070">
    <property type="entry name" value="ALDEHYDE_DEHYDR_CYS"/>
    <property type="match status" value="1"/>
</dbReference>
<dbReference type="GO" id="GO:1901023">
    <property type="term" value="P:4-hydroxyphenylacetate catabolic process"/>
    <property type="evidence" value="ECO:0007669"/>
    <property type="project" value="InterPro"/>
</dbReference>
<dbReference type="CDD" id="cd07093">
    <property type="entry name" value="ALDH_F8_HMSADH"/>
    <property type="match status" value="1"/>
</dbReference>